<feature type="transmembrane region" description="Helical" evidence="1">
    <location>
        <begin position="20"/>
        <end position="38"/>
    </location>
</feature>
<gene>
    <name evidence="3" type="primary">LOC108012758</name>
</gene>
<name>A0AB39ZDP6_DROSZ</name>
<sequence>MSLDYTSWLLNRLAAFYHSIYFYVTLFSLGYCFVLYQARERIYGMELSWGRISLVYSCAGILILMLTLAVYYAWMAITLVWRQYWAHFRASQRTRFLFDLYRMQQVGELK</sequence>
<evidence type="ECO:0000256" key="1">
    <source>
        <dbReference type="SAM" id="Phobius"/>
    </source>
</evidence>
<accession>A0AB39ZDP6</accession>
<proteinExistence type="predicted"/>
<dbReference type="RefSeq" id="XP_016933680.2">
    <property type="nucleotide sequence ID" value="XM_017078191.4"/>
</dbReference>
<keyword evidence="2" id="KW-1185">Reference proteome</keyword>
<feature type="transmembrane region" description="Helical" evidence="1">
    <location>
        <begin position="50"/>
        <end position="74"/>
    </location>
</feature>
<dbReference type="AlphaFoldDB" id="A0AB39ZDP6"/>
<protein>
    <submittedName>
        <fullName evidence="3">Uncharacterized protein</fullName>
    </submittedName>
</protein>
<keyword evidence="1" id="KW-0472">Membrane</keyword>
<evidence type="ECO:0000313" key="3">
    <source>
        <dbReference type="RefSeq" id="XP_016933680.2"/>
    </source>
</evidence>
<keyword evidence="1" id="KW-0812">Transmembrane</keyword>
<keyword evidence="1" id="KW-1133">Transmembrane helix</keyword>
<dbReference type="GeneID" id="108012758"/>
<organism evidence="2 3">
    <name type="scientific">Drosophila suzukii</name>
    <name type="common">Spotted-wing drosophila fruit fly</name>
    <dbReference type="NCBI Taxonomy" id="28584"/>
    <lineage>
        <taxon>Eukaryota</taxon>
        <taxon>Metazoa</taxon>
        <taxon>Ecdysozoa</taxon>
        <taxon>Arthropoda</taxon>
        <taxon>Hexapoda</taxon>
        <taxon>Insecta</taxon>
        <taxon>Pterygota</taxon>
        <taxon>Neoptera</taxon>
        <taxon>Endopterygota</taxon>
        <taxon>Diptera</taxon>
        <taxon>Brachycera</taxon>
        <taxon>Muscomorpha</taxon>
        <taxon>Ephydroidea</taxon>
        <taxon>Drosophilidae</taxon>
        <taxon>Drosophila</taxon>
        <taxon>Sophophora</taxon>
    </lineage>
</organism>
<dbReference type="Proteomes" id="UP001652628">
    <property type="component" value="Chromosome 3"/>
</dbReference>
<evidence type="ECO:0000313" key="2">
    <source>
        <dbReference type="Proteomes" id="UP001652628"/>
    </source>
</evidence>
<reference evidence="3" key="1">
    <citation type="submission" date="2025-08" db="UniProtKB">
        <authorList>
            <consortium name="RefSeq"/>
        </authorList>
    </citation>
    <scope>IDENTIFICATION</scope>
</reference>